<evidence type="ECO:0000313" key="2">
    <source>
        <dbReference type="Proteomes" id="UP001303587"/>
    </source>
</evidence>
<dbReference type="Proteomes" id="UP001303587">
    <property type="component" value="Chromosome"/>
</dbReference>
<dbReference type="AlphaFoldDB" id="A0AA96V4P4"/>
<name>A0AA96V4P4_9EURY</name>
<accession>A0AA96V4P4</accession>
<gene>
    <name evidence="1" type="ORF">MsAc7_17310</name>
</gene>
<dbReference type="GeneID" id="89230826"/>
<dbReference type="RefSeq" id="WP_338102489.1">
    <property type="nucleotide sequence ID" value="NZ_CP131060.1"/>
</dbReference>
<keyword evidence="2" id="KW-1185">Reference proteome</keyword>
<protein>
    <submittedName>
        <fullName evidence="1">Uncharacterized protein</fullName>
    </submittedName>
</protein>
<reference evidence="1 2" key="1">
    <citation type="submission" date="2023-07" db="EMBL/GenBank/DDBJ databases">
        <title>Closed genoem sequence of Methanosarcinaceae archaeon Ac7.</title>
        <authorList>
            <person name="Poehlein A."/>
            <person name="Protasov E."/>
            <person name="Platt K."/>
            <person name="Reeh H."/>
            <person name="Daniel R."/>
            <person name="Brune A."/>
        </authorList>
    </citation>
    <scope>NUCLEOTIDE SEQUENCE [LARGE SCALE GENOMIC DNA]</scope>
    <source>
        <strain evidence="1 2">Ac7</strain>
    </source>
</reference>
<dbReference type="EMBL" id="CP131060">
    <property type="protein sequence ID" value="WNY26158.1"/>
    <property type="molecule type" value="Genomic_DNA"/>
</dbReference>
<organism evidence="1 2">
    <name type="scientific">Methanolapillus millepedarum</name>
    <dbReference type="NCBI Taxonomy" id="3028296"/>
    <lineage>
        <taxon>Archaea</taxon>
        <taxon>Methanobacteriati</taxon>
        <taxon>Methanobacteriota</taxon>
        <taxon>Stenosarchaea group</taxon>
        <taxon>Methanomicrobia</taxon>
        <taxon>Methanosarcinales</taxon>
        <taxon>Methanosarcinaceae</taxon>
        <taxon>Methanolapillus</taxon>
    </lineage>
</organism>
<sequence length="60" mass="6952">MRPVFEIKREEPLMRESVVRKYDSLKECEKETGIPARKISKAGVKGFKTEDGKILRCDKP</sequence>
<evidence type="ECO:0000313" key="1">
    <source>
        <dbReference type="EMBL" id="WNY26158.1"/>
    </source>
</evidence>
<proteinExistence type="predicted"/>